<dbReference type="EMBL" id="FNHB01000001">
    <property type="protein sequence ID" value="SDL56624.1"/>
    <property type="molecule type" value="Genomic_DNA"/>
</dbReference>
<accession>A0A1G9L436</accession>
<evidence type="ECO:0000313" key="2">
    <source>
        <dbReference type="EMBL" id="SDL56624.1"/>
    </source>
</evidence>
<organism evidence="2 3">
    <name type="scientific">Dendrosporobacter quercicolus</name>
    <dbReference type="NCBI Taxonomy" id="146817"/>
    <lineage>
        <taxon>Bacteria</taxon>
        <taxon>Bacillati</taxon>
        <taxon>Bacillota</taxon>
        <taxon>Negativicutes</taxon>
        <taxon>Selenomonadales</taxon>
        <taxon>Sporomusaceae</taxon>
        <taxon>Dendrosporobacter</taxon>
    </lineage>
</organism>
<reference evidence="2 3" key="1">
    <citation type="submission" date="2016-10" db="EMBL/GenBank/DDBJ databases">
        <authorList>
            <person name="de Groot N.N."/>
        </authorList>
    </citation>
    <scope>NUCLEOTIDE SEQUENCE [LARGE SCALE GENOMIC DNA]</scope>
    <source>
        <strain evidence="2 3">DSM 1736</strain>
    </source>
</reference>
<keyword evidence="3" id="KW-1185">Reference proteome</keyword>
<evidence type="ECO:0000256" key="1">
    <source>
        <dbReference type="SAM" id="MobiDB-lite"/>
    </source>
</evidence>
<dbReference type="STRING" id="146817.SAMN04488502_101221"/>
<name>A0A1G9L436_9FIRM</name>
<evidence type="ECO:0000313" key="3">
    <source>
        <dbReference type="Proteomes" id="UP000214880"/>
    </source>
</evidence>
<sequence length="73" mass="7220">MGKNLVNGLFSAISDAELAAMAMRAEFEASAVSNDAAASQLSETGSADPNAATALDASASASRSPETEDPSGN</sequence>
<feature type="region of interest" description="Disordered" evidence="1">
    <location>
        <begin position="32"/>
        <end position="73"/>
    </location>
</feature>
<gene>
    <name evidence="2" type="ORF">SAMN04488502_101221</name>
</gene>
<dbReference type="AlphaFoldDB" id="A0A1G9L436"/>
<protein>
    <submittedName>
        <fullName evidence="2">Uncharacterized protein</fullName>
    </submittedName>
</protein>
<feature type="compositionally biased region" description="Low complexity" evidence="1">
    <location>
        <begin position="46"/>
        <end position="64"/>
    </location>
</feature>
<feature type="compositionally biased region" description="Polar residues" evidence="1">
    <location>
        <begin position="32"/>
        <end position="45"/>
    </location>
</feature>
<proteinExistence type="predicted"/>
<dbReference type="Proteomes" id="UP000214880">
    <property type="component" value="Unassembled WGS sequence"/>
</dbReference>
<dbReference type="RefSeq" id="WP_092067437.1">
    <property type="nucleotide sequence ID" value="NZ_FNHB01000001.1"/>
</dbReference>